<evidence type="ECO:0000256" key="2">
    <source>
        <dbReference type="ARBA" id="ARBA00022803"/>
    </source>
</evidence>
<reference evidence="4" key="1">
    <citation type="journal article" date="2021" name="Nat. Commun.">
        <title>Genomic analyses provide insights into spinach domestication and the genetic basis of agronomic traits.</title>
        <authorList>
            <person name="Cai X."/>
            <person name="Sun X."/>
            <person name="Xu C."/>
            <person name="Sun H."/>
            <person name="Wang X."/>
            <person name="Ge C."/>
            <person name="Zhang Z."/>
            <person name="Wang Q."/>
            <person name="Fei Z."/>
            <person name="Jiao C."/>
            <person name="Wang Q."/>
        </authorList>
    </citation>
    <scope>NUCLEOTIDE SEQUENCE [LARGE SCALE GENOMIC DNA]</scope>
    <source>
        <strain evidence="4">cv. Varoflay</strain>
    </source>
</reference>
<evidence type="ECO:0000256" key="1">
    <source>
        <dbReference type="ARBA" id="ARBA00022737"/>
    </source>
</evidence>
<keyword evidence="4" id="KW-1185">Reference proteome</keyword>
<dbReference type="GeneID" id="130469381"/>
<sequence>MMRKNPFFFELASSINLNLATCFIKKNDFLKVGNLCSLVLCHDTKNVKAYYRRVVAAFELHKLDLAFIGLAQEIKINTNTGEFHRKLKEVISFLGWSPKFVADALAVVGEGEEFQSYSQIGLDGENGNTRERVFGKKQMDGNNRKDGKGLFKRKEKENEKVNESGRKKGREASDRCSGVLPSTVQEDHTLPGQVGRNVIDNSNVEGKVNPPPRDQRFNVEEGLFLSLGVNSRKKPNPTGPTLQFSNRKRQESYLHLTPSVYRVISSGRTLIYYCSSENKVISIRVLSPSKEVMDWNETLKDYTPMEISQPPPPSWKGKIGVRQIQAWCQQISPQD</sequence>
<organism evidence="4 5">
    <name type="scientific">Spinacia oleracea</name>
    <name type="common">Spinach</name>
    <dbReference type="NCBI Taxonomy" id="3562"/>
    <lineage>
        <taxon>Eukaryota</taxon>
        <taxon>Viridiplantae</taxon>
        <taxon>Streptophyta</taxon>
        <taxon>Embryophyta</taxon>
        <taxon>Tracheophyta</taxon>
        <taxon>Spermatophyta</taxon>
        <taxon>Magnoliopsida</taxon>
        <taxon>eudicotyledons</taxon>
        <taxon>Gunneridae</taxon>
        <taxon>Pentapetalae</taxon>
        <taxon>Caryophyllales</taxon>
        <taxon>Chenopodiaceae</taxon>
        <taxon>Chenopodioideae</taxon>
        <taxon>Anserineae</taxon>
        <taxon>Spinacia</taxon>
    </lineage>
</organism>
<dbReference type="InterPro" id="IPR039663">
    <property type="entry name" value="AIP/AIPL1/TTC9"/>
</dbReference>
<reference evidence="5" key="2">
    <citation type="submission" date="2025-08" db="UniProtKB">
        <authorList>
            <consortium name="RefSeq"/>
        </authorList>
    </citation>
    <scope>IDENTIFICATION</scope>
    <source>
        <tissue evidence="5">Leaf</tissue>
    </source>
</reference>
<feature type="compositionally biased region" description="Basic and acidic residues" evidence="3">
    <location>
        <begin position="138"/>
        <end position="174"/>
    </location>
</feature>
<name>A0ABM3RG83_SPIOL</name>
<feature type="region of interest" description="Disordered" evidence="3">
    <location>
        <begin position="138"/>
        <end position="216"/>
    </location>
</feature>
<keyword evidence="1" id="KW-0677">Repeat</keyword>
<dbReference type="PANTHER" id="PTHR11242:SF0">
    <property type="entry name" value="TPR_REGION DOMAIN-CONTAINING PROTEIN"/>
    <property type="match status" value="1"/>
</dbReference>
<gene>
    <name evidence="5" type="primary">LOC130469381</name>
</gene>
<protein>
    <submittedName>
        <fullName evidence="5">Uncharacterized protein</fullName>
    </submittedName>
</protein>
<dbReference type="Proteomes" id="UP000813463">
    <property type="component" value="Chromosome 3"/>
</dbReference>
<accession>A0ABM3RG83</accession>
<dbReference type="Gene3D" id="1.25.40.10">
    <property type="entry name" value="Tetratricopeptide repeat domain"/>
    <property type="match status" value="1"/>
</dbReference>
<evidence type="ECO:0000256" key="3">
    <source>
        <dbReference type="SAM" id="MobiDB-lite"/>
    </source>
</evidence>
<evidence type="ECO:0000313" key="5">
    <source>
        <dbReference type="RefSeq" id="XP_056694622.1"/>
    </source>
</evidence>
<dbReference type="SUPFAM" id="SSF48452">
    <property type="entry name" value="TPR-like"/>
    <property type="match status" value="1"/>
</dbReference>
<proteinExistence type="predicted"/>
<dbReference type="PANTHER" id="PTHR11242">
    <property type="entry name" value="ARYL HYDROCARBON RECEPTOR INTERACTING PROTEIN RELATED"/>
    <property type="match status" value="1"/>
</dbReference>
<keyword evidence="2" id="KW-0802">TPR repeat</keyword>
<dbReference type="InterPro" id="IPR011990">
    <property type="entry name" value="TPR-like_helical_dom_sf"/>
</dbReference>
<dbReference type="RefSeq" id="XP_056694622.1">
    <property type="nucleotide sequence ID" value="XM_056838644.1"/>
</dbReference>
<evidence type="ECO:0000313" key="4">
    <source>
        <dbReference type="Proteomes" id="UP000813463"/>
    </source>
</evidence>